<evidence type="ECO:0000313" key="2">
    <source>
        <dbReference type="Proteomes" id="UP001222027"/>
    </source>
</evidence>
<accession>A0AAV8RKE5</accession>
<comment type="caution">
    <text evidence="1">The sequence shown here is derived from an EMBL/GenBank/DDBJ whole genome shotgun (WGS) entry which is preliminary data.</text>
</comment>
<dbReference type="EMBL" id="JAQQAF010000002">
    <property type="protein sequence ID" value="KAJ8505356.1"/>
    <property type="molecule type" value="Genomic_DNA"/>
</dbReference>
<name>A0AAV8RKE5_ENSVE</name>
<protein>
    <submittedName>
        <fullName evidence="1">Uncharacterized protein</fullName>
    </submittedName>
</protein>
<dbReference type="Proteomes" id="UP001222027">
    <property type="component" value="Unassembled WGS sequence"/>
</dbReference>
<dbReference type="AlphaFoldDB" id="A0AAV8RKE5"/>
<gene>
    <name evidence="1" type="ORF">OPV22_006242</name>
</gene>
<organism evidence="1 2">
    <name type="scientific">Ensete ventricosum</name>
    <name type="common">Abyssinian banana</name>
    <name type="synonym">Musa ensete</name>
    <dbReference type="NCBI Taxonomy" id="4639"/>
    <lineage>
        <taxon>Eukaryota</taxon>
        <taxon>Viridiplantae</taxon>
        <taxon>Streptophyta</taxon>
        <taxon>Embryophyta</taxon>
        <taxon>Tracheophyta</taxon>
        <taxon>Spermatophyta</taxon>
        <taxon>Magnoliopsida</taxon>
        <taxon>Liliopsida</taxon>
        <taxon>Zingiberales</taxon>
        <taxon>Musaceae</taxon>
        <taxon>Ensete</taxon>
    </lineage>
</organism>
<proteinExistence type="predicted"/>
<sequence>MASIFSCAHACSCRRPSTLPPTSTILLPLLPPLEAKPARSVCKLGGIRAELNPSLVINLSLFLGKFGGFQHGNVVKQGLLELNSSLVFYLDKVEQK</sequence>
<reference evidence="1 2" key="1">
    <citation type="submission" date="2022-12" db="EMBL/GenBank/DDBJ databases">
        <title>Chromosome-scale assembly of the Ensete ventricosum genome.</title>
        <authorList>
            <person name="Dussert Y."/>
            <person name="Stocks J."/>
            <person name="Wendawek A."/>
            <person name="Woldeyes F."/>
            <person name="Nichols R.A."/>
            <person name="Borrell J.S."/>
        </authorList>
    </citation>
    <scope>NUCLEOTIDE SEQUENCE [LARGE SCALE GENOMIC DNA]</scope>
    <source>
        <strain evidence="2">cv. Maze</strain>
        <tissue evidence="1">Seeds</tissue>
    </source>
</reference>
<evidence type="ECO:0000313" key="1">
    <source>
        <dbReference type="EMBL" id="KAJ8505356.1"/>
    </source>
</evidence>
<keyword evidence="2" id="KW-1185">Reference proteome</keyword>